<dbReference type="PANTHER" id="PTHR21503:SF8">
    <property type="entry name" value="F-BOX ASSOCIATED DOMAIN-CONTAINING PROTEIN-RELATED"/>
    <property type="match status" value="1"/>
</dbReference>
<dbReference type="AlphaFoldDB" id="E3N5M6"/>
<dbReference type="Proteomes" id="UP000008281">
    <property type="component" value="Unassembled WGS sequence"/>
</dbReference>
<dbReference type="InterPro" id="IPR001810">
    <property type="entry name" value="F-box_dom"/>
</dbReference>
<protein>
    <submittedName>
        <fullName evidence="1">Uncharacterized protein</fullName>
    </submittedName>
</protein>
<dbReference type="Pfam" id="PF00646">
    <property type="entry name" value="F-box"/>
    <property type="match status" value="1"/>
</dbReference>
<name>E3N5M6_CAERE</name>
<organism evidence="2">
    <name type="scientific">Caenorhabditis remanei</name>
    <name type="common">Caenorhabditis vulgaris</name>
    <dbReference type="NCBI Taxonomy" id="31234"/>
    <lineage>
        <taxon>Eukaryota</taxon>
        <taxon>Metazoa</taxon>
        <taxon>Ecdysozoa</taxon>
        <taxon>Nematoda</taxon>
        <taxon>Chromadorea</taxon>
        <taxon>Rhabditida</taxon>
        <taxon>Rhabditina</taxon>
        <taxon>Rhabditomorpha</taxon>
        <taxon>Rhabditoidea</taxon>
        <taxon>Rhabditidae</taxon>
        <taxon>Peloderinae</taxon>
        <taxon>Caenorhabditis</taxon>
    </lineage>
</organism>
<sequence>MSTFPLLSLPSLVIWNVIDNLNTEETLDLSMCSRKSRFLVRACSKNRYELKIEVCYENKLILYSKQTPADKVTFAFENYSVRSDYLSVAFNPLIRYIPYHRQSGTFSLEKEFIEHFLGTFHCVIDKILLSRLYIPWIYFQDILDYFSSLQPSVRYFYLEGYVEEEELNYFLNTSTVSEHLSLELGTDHTPGTDFYIDLYSIILWSGGWVNLDHFLKMNFTACFYDADISLITPTDWLLLMNSWINGWNRRMKIFEFQSHEFDFELTETIFEQVPGQRIDQNVVRLFESPSAEFIEVGEVLEIYGGYDIRRAEDGVVATVVRHPICPVRFVFLVWN</sequence>
<dbReference type="InterPro" id="IPR012885">
    <property type="entry name" value="F-box_Sdz-33"/>
</dbReference>
<dbReference type="EMBL" id="DS268533">
    <property type="protein sequence ID" value="EFO87243.1"/>
    <property type="molecule type" value="Genomic_DNA"/>
</dbReference>
<keyword evidence="2" id="KW-1185">Reference proteome</keyword>
<dbReference type="PROSITE" id="PS50181">
    <property type="entry name" value="FBOX"/>
    <property type="match status" value="1"/>
</dbReference>
<reference evidence="1" key="1">
    <citation type="submission" date="2007-07" db="EMBL/GenBank/DDBJ databases">
        <title>PCAP assembly of the Caenorhabditis remanei genome.</title>
        <authorList>
            <consortium name="The Caenorhabditis remanei Sequencing Consortium"/>
            <person name="Wilson R.K."/>
        </authorList>
    </citation>
    <scope>NUCLEOTIDE SEQUENCE [LARGE SCALE GENOMIC DNA]</scope>
    <source>
        <strain evidence="1">PB4641</strain>
    </source>
</reference>
<dbReference type="Pfam" id="PF07735">
    <property type="entry name" value="FBA_2"/>
    <property type="match status" value="1"/>
</dbReference>
<proteinExistence type="predicted"/>
<gene>
    <name evidence="1" type="ORF">CRE_25786</name>
</gene>
<dbReference type="PANTHER" id="PTHR21503">
    <property type="entry name" value="F-BOX-CONTAINING HYPOTHETICAL PROTEIN C.ELEGANS"/>
    <property type="match status" value="1"/>
</dbReference>
<evidence type="ECO:0000313" key="2">
    <source>
        <dbReference type="Proteomes" id="UP000008281"/>
    </source>
</evidence>
<accession>E3N5M6</accession>
<dbReference type="OrthoDB" id="5911286at2759"/>
<dbReference type="HOGENOM" id="CLU_834806_0_0_1"/>
<evidence type="ECO:0000313" key="1">
    <source>
        <dbReference type="EMBL" id="EFO87243.1"/>
    </source>
</evidence>